<dbReference type="NCBIfam" id="TIGR02786">
    <property type="entry name" value="addB_alphas"/>
    <property type="match status" value="1"/>
</dbReference>
<dbReference type="Gene3D" id="3.90.320.10">
    <property type="match status" value="1"/>
</dbReference>
<reference evidence="3 4" key="1">
    <citation type="submission" date="2023-01" db="EMBL/GenBank/DDBJ databases">
        <title>Complete genome sequence of Roseicyclus marinus strain Dej080120_10.</title>
        <authorList>
            <person name="Ueki S."/>
            <person name="Maruyama F."/>
        </authorList>
    </citation>
    <scope>NUCLEOTIDE SEQUENCE [LARGE SCALE GENOMIC DNA]</scope>
    <source>
        <strain evidence="3 4">Dej080120_10</strain>
    </source>
</reference>
<accession>A0AA48HQ22</accession>
<dbReference type="SUPFAM" id="SSF52540">
    <property type="entry name" value="P-loop containing nucleoside triphosphate hydrolases"/>
    <property type="match status" value="1"/>
</dbReference>
<proteinExistence type="predicted"/>
<protein>
    <submittedName>
        <fullName evidence="3">Double-strand break repair protein AddB</fullName>
    </submittedName>
</protein>
<evidence type="ECO:0000259" key="2">
    <source>
        <dbReference type="Pfam" id="PF12705"/>
    </source>
</evidence>
<keyword evidence="4" id="KW-1185">Reference proteome</keyword>
<evidence type="ECO:0000313" key="3">
    <source>
        <dbReference type="EMBL" id="BDW83921.1"/>
    </source>
</evidence>
<dbReference type="RefSeq" id="WP_338273394.1">
    <property type="nucleotide sequence ID" value="NZ_AP027266.1"/>
</dbReference>
<dbReference type="InterPro" id="IPR011604">
    <property type="entry name" value="PDDEXK-like_dom_sf"/>
</dbReference>
<dbReference type="Proteomes" id="UP001337723">
    <property type="component" value="Chromosome"/>
</dbReference>
<dbReference type="Pfam" id="PF12705">
    <property type="entry name" value="PDDEXK_1"/>
    <property type="match status" value="1"/>
</dbReference>
<feature type="region of interest" description="Disordered" evidence="1">
    <location>
        <begin position="976"/>
        <end position="995"/>
    </location>
</feature>
<organism evidence="3 4">
    <name type="scientific">Roseicyclus marinus</name>
    <dbReference type="NCBI Taxonomy" id="2161673"/>
    <lineage>
        <taxon>Bacteria</taxon>
        <taxon>Pseudomonadati</taxon>
        <taxon>Pseudomonadota</taxon>
        <taxon>Alphaproteobacteria</taxon>
        <taxon>Rhodobacterales</taxon>
        <taxon>Roseobacteraceae</taxon>
        <taxon>Roseicyclus</taxon>
    </lineage>
</organism>
<dbReference type="InterPro" id="IPR014153">
    <property type="entry name" value="Ds_break_AddB"/>
</dbReference>
<sequence>MRDLFASQDGPRVYATPLGVDFCAALVEGLDRMLAGQPPEAIAHVDLYVANARMERRLRTLYMARGAGFLPRIRPVQALGDQADLAGLPAAIPPLRLRLELVQLIGKLLDNQPELAPRSALYDLADSLADLMAEMFEEDVRPETIAGLDVAEHATHWQRAQAFLELVTHYLKDDAALTREARQTRIVALLARQWQGQPPRHPVIVAGSTGSRGATAQLMEAVARLPQGAVVLPGIDRDLPQDIWARLLEGRREGLDGEDHPQFRLAKFAEKLGLDPWAIPDWPGSERPRGGRGAVISLALRPAPVTDQWLKEGPKLTGLEEAFAGVTWLEAPNPQAEAAAIALRLREAVDKGQRAAVIASDRTLTRQVTAALARWNILPDDSAGQPLSLSAPGRFLRHVAELEATPLDPEALAVILKHPLCHSGGDRNDHLRRARDLEVQVLRARPGLPSRARLVDWAEGRKEDPGAMGWVTWLADTLLVAPRPEPMAMELRVAHHKARAERLAAGSLAEGSGELYDKEPGEAAHKLMTDLGAEAGVGGPIGATDYRDLFTALTRDREVRQPLFPHADILIWGTQEARVQGADLIILAGLNEGGWPAAPPADPWLNRKLRAEAGLRLPDRVIGLAAHDFQQGIAAPEVWLTRAKRDAETDTVPSRWLNRLHNLLAGSGEAAKAALAGMEARGAAYLALAERLLTPEADVAFAPRPAPQPPAHARPKTLSVTDVEVLIRDPYAIYARRVLGLRKLDPLRGDADARARGTVLHKVMEKFVRDTQAGLPDRATALAQLMALTDAVLAEEAPWPAARRLWRARMARVAEFFLSTEAERRSLGTPEILETLGEWAVPGTGVTLRGKGDRIDRLEDGRLAIYDYKTGTPPDAKEEKQFAKQLWLMALMAEGGSFGLPPGQIVGHAAYIGLGASPVVLGHDVDRAELAEVAAAFRRRLLHMAAPESGFPSRRAVKTTRFAGDFDQLARYGEWDETQAPELIPVGRTGDDGDG</sequence>
<name>A0AA48HQ22_9RHOB</name>
<dbReference type="KEGG" id="rmai:MACH21_00980"/>
<dbReference type="AlphaFoldDB" id="A0AA48HQ22"/>
<dbReference type="EMBL" id="AP027266">
    <property type="protein sequence ID" value="BDW83921.1"/>
    <property type="molecule type" value="Genomic_DNA"/>
</dbReference>
<dbReference type="InterPro" id="IPR038726">
    <property type="entry name" value="PDDEXK_AddAB-type"/>
</dbReference>
<evidence type="ECO:0000256" key="1">
    <source>
        <dbReference type="SAM" id="MobiDB-lite"/>
    </source>
</evidence>
<feature type="domain" description="PD-(D/E)XK endonuclease-like" evidence="2">
    <location>
        <begin position="717"/>
        <end position="948"/>
    </location>
</feature>
<evidence type="ECO:0000313" key="4">
    <source>
        <dbReference type="Proteomes" id="UP001337723"/>
    </source>
</evidence>
<dbReference type="InterPro" id="IPR027417">
    <property type="entry name" value="P-loop_NTPase"/>
</dbReference>
<gene>
    <name evidence="3" type="ORF">MACH21_00980</name>
</gene>